<dbReference type="RefSeq" id="WP_125449205.1">
    <property type="nucleotide sequence ID" value="NZ_RJNS01000001.1"/>
</dbReference>
<keyword evidence="2" id="KW-0812">Transmembrane</keyword>
<reference evidence="3 4" key="1">
    <citation type="submission" date="2018-11" db="EMBL/GenBank/DDBJ databases">
        <title>Species Designations Belie Phenotypic and Genotypic Heterogeneity in Oral Streptococci.</title>
        <authorList>
            <person name="Velsko I."/>
        </authorList>
    </citation>
    <scope>NUCLEOTIDE SEQUENCE [LARGE SCALE GENOMIC DNA]</scope>
    <source>
        <strain evidence="3 4">BCA11</strain>
    </source>
</reference>
<proteinExistence type="predicted"/>
<keyword evidence="2" id="KW-1133">Transmembrane helix</keyword>
<sequence length="240" mass="27978">MEQEVVEQEQEKFEINISKHDFDEAKEHLKEFAEQSQDELYFDTVRTHEDFFGFEFAEHGVTGKEFNTLVEQTQNYISKFYDNQQTLIEEFGQVYKALEALDKGHIQAILSNIAAIDHTNKKLTKEQARIDKTIEKQASTLQVLKQFKEKFNENNHKEAIEEHENRLSKLDDRIVSLEDTVSALPLEPVSHNSEIEELRKELKESKEQIKLISSRLLTVFIISGVSIGMLIIALLFMFLR</sequence>
<comment type="caution">
    <text evidence="3">The sequence shown here is derived from an EMBL/GenBank/DDBJ whole genome shotgun (WGS) entry which is preliminary data.</text>
</comment>
<keyword evidence="1" id="KW-0175">Coiled coil</keyword>
<gene>
    <name evidence="3" type="ORF">D8854_01725</name>
</gene>
<dbReference type="Gene3D" id="1.20.5.340">
    <property type="match status" value="1"/>
</dbReference>
<evidence type="ECO:0000256" key="1">
    <source>
        <dbReference type="SAM" id="Coils"/>
    </source>
</evidence>
<dbReference type="EMBL" id="RJNS01000001">
    <property type="protein sequence ID" value="RSI83608.1"/>
    <property type="molecule type" value="Genomic_DNA"/>
</dbReference>
<evidence type="ECO:0000313" key="4">
    <source>
        <dbReference type="Proteomes" id="UP000278970"/>
    </source>
</evidence>
<dbReference type="Proteomes" id="UP000278970">
    <property type="component" value="Unassembled WGS sequence"/>
</dbReference>
<accession>A0A428CV23</accession>
<feature type="transmembrane region" description="Helical" evidence="2">
    <location>
        <begin position="216"/>
        <end position="239"/>
    </location>
</feature>
<evidence type="ECO:0000256" key="2">
    <source>
        <dbReference type="SAM" id="Phobius"/>
    </source>
</evidence>
<organism evidence="3 4">
    <name type="scientific">Streptococcus mitis</name>
    <dbReference type="NCBI Taxonomy" id="28037"/>
    <lineage>
        <taxon>Bacteria</taxon>
        <taxon>Bacillati</taxon>
        <taxon>Bacillota</taxon>
        <taxon>Bacilli</taxon>
        <taxon>Lactobacillales</taxon>
        <taxon>Streptococcaceae</taxon>
        <taxon>Streptococcus</taxon>
        <taxon>Streptococcus mitis group</taxon>
    </lineage>
</organism>
<name>A0A428CV23_STRMT</name>
<feature type="coiled-coil region" evidence="1">
    <location>
        <begin position="153"/>
        <end position="215"/>
    </location>
</feature>
<evidence type="ECO:0000313" key="3">
    <source>
        <dbReference type="EMBL" id="RSI83608.1"/>
    </source>
</evidence>
<dbReference type="AlphaFoldDB" id="A0A428CV23"/>
<keyword evidence="2" id="KW-0472">Membrane</keyword>
<protein>
    <submittedName>
        <fullName evidence="3">Uncharacterized protein</fullName>
    </submittedName>
</protein>
<dbReference type="OrthoDB" id="2218772at2"/>